<keyword evidence="1" id="KW-1185">Reference proteome</keyword>
<dbReference type="AlphaFoldDB" id="A0A7E4W1Q8"/>
<organism evidence="1 2">
    <name type="scientific">Panagrellus redivivus</name>
    <name type="common">Microworm</name>
    <dbReference type="NCBI Taxonomy" id="6233"/>
    <lineage>
        <taxon>Eukaryota</taxon>
        <taxon>Metazoa</taxon>
        <taxon>Ecdysozoa</taxon>
        <taxon>Nematoda</taxon>
        <taxon>Chromadorea</taxon>
        <taxon>Rhabditida</taxon>
        <taxon>Tylenchina</taxon>
        <taxon>Panagrolaimomorpha</taxon>
        <taxon>Panagrolaimoidea</taxon>
        <taxon>Panagrolaimidae</taxon>
        <taxon>Panagrellus</taxon>
    </lineage>
</organism>
<sequence>MTIEEFPDTYYAELLADTPVTSPVSSRKAIKSLLRKSFSPTITKACEGAIINKVVQNKMEIAFKEKCGTQVSFNDTAFKSLQETHLCVIKAPGIRLFQANLNYHMPLFKKFEFHTSSLMLMECPCAPEFFDALAACTRSVKLTDINLEVNHEFLLNHMLCTFPHLETVHLYLTNDKDKRYDADWAKILVEDSRIENMKHLTVSGSLKNLFQFDASLLIELFKKAEYDFQLTTKIITKPSDPITDEEWLDTREFFRPAMGLKFDIDAESNTINIRGGPKTFSLSDIGL</sequence>
<accession>A0A7E4W1Q8</accession>
<name>A0A7E4W1Q8_PANRE</name>
<evidence type="ECO:0000313" key="2">
    <source>
        <dbReference type="WBParaSite" id="Pan_g5353.t1"/>
    </source>
</evidence>
<reference evidence="1" key="1">
    <citation type="journal article" date="2013" name="Genetics">
        <title>The draft genome and transcriptome of Panagrellus redivivus are shaped by the harsh demands of a free-living lifestyle.</title>
        <authorList>
            <person name="Srinivasan J."/>
            <person name="Dillman A.R."/>
            <person name="Macchietto M.G."/>
            <person name="Heikkinen L."/>
            <person name="Lakso M."/>
            <person name="Fracchia K.M."/>
            <person name="Antoshechkin I."/>
            <person name="Mortazavi A."/>
            <person name="Wong G."/>
            <person name="Sternberg P.W."/>
        </authorList>
    </citation>
    <scope>NUCLEOTIDE SEQUENCE [LARGE SCALE GENOMIC DNA]</scope>
    <source>
        <strain evidence="1">MT8872</strain>
    </source>
</reference>
<dbReference type="Proteomes" id="UP000492821">
    <property type="component" value="Unassembled WGS sequence"/>
</dbReference>
<protein>
    <submittedName>
        <fullName evidence="2">FTH domain-containing protein</fullName>
    </submittedName>
</protein>
<evidence type="ECO:0000313" key="1">
    <source>
        <dbReference type="Proteomes" id="UP000492821"/>
    </source>
</evidence>
<reference evidence="2" key="2">
    <citation type="submission" date="2020-10" db="UniProtKB">
        <authorList>
            <consortium name="WormBaseParasite"/>
        </authorList>
    </citation>
    <scope>IDENTIFICATION</scope>
</reference>
<dbReference type="WBParaSite" id="Pan_g5353.t1">
    <property type="protein sequence ID" value="Pan_g5353.t1"/>
    <property type="gene ID" value="Pan_g5353"/>
</dbReference>
<proteinExistence type="predicted"/>